<dbReference type="Proteomes" id="UP001161160">
    <property type="component" value="Unassembled WGS sequence"/>
</dbReference>
<protein>
    <submittedName>
        <fullName evidence="13">GBP family porin</fullName>
    </submittedName>
</protein>
<feature type="domain" description="Porin" evidence="12">
    <location>
        <begin position="7"/>
        <end position="427"/>
    </location>
</feature>
<dbReference type="CDD" id="cd00342">
    <property type="entry name" value="gram_neg_porins"/>
    <property type="match status" value="1"/>
</dbReference>
<proteinExistence type="predicted"/>
<keyword evidence="4" id="KW-1134">Transmembrane beta strand</keyword>
<keyword evidence="6 11" id="KW-0732">Signal</keyword>
<keyword evidence="8" id="KW-0626">Porin</keyword>
<keyword evidence="14" id="KW-1185">Reference proteome</keyword>
<organism evidence="13 14">
    <name type="scientific">Polynucleobacter sphagniphilus</name>
    <dbReference type="NCBI Taxonomy" id="1743169"/>
    <lineage>
        <taxon>Bacteria</taxon>
        <taxon>Pseudomonadati</taxon>
        <taxon>Pseudomonadota</taxon>
        <taxon>Betaproteobacteria</taxon>
        <taxon>Burkholderiales</taxon>
        <taxon>Burkholderiaceae</taxon>
        <taxon>Polynucleobacter</taxon>
    </lineage>
</organism>
<dbReference type="Gene3D" id="2.40.160.10">
    <property type="entry name" value="Porin"/>
    <property type="match status" value="1"/>
</dbReference>
<dbReference type="InterPro" id="IPR033900">
    <property type="entry name" value="Gram_neg_porin_domain"/>
</dbReference>
<evidence type="ECO:0000256" key="10">
    <source>
        <dbReference type="ARBA" id="ARBA00023237"/>
    </source>
</evidence>
<evidence type="ECO:0000259" key="12">
    <source>
        <dbReference type="Pfam" id="PF13609"/>
    </source>
</evidence>
<comment type="subcellular location">
    <subcellularLocation>
        <location evidence="1">Cell outer membrane</location>
        <topology evidence="1">Multi-pass membrane protein</topology>
    </subcellularLocation>
</comment>
<dbReference type="PANTHER" id="PTHR34501:SF9">
    <property type="entry name" value="MAJOR OUTER MEMBRANE PROTEIN P.IA"/>
    <property type="match status" value="1"/>
</dbReference>
<keyword evidence="5" id="KW-0812">Transmembrane</keyword>
<keyword evidence="7" id="KW-0406">Ion transport</keyword>
<accession>A0AA43S685</accession>
<dbReference type="GO" id="GO:0046930">
    <property type="term" value="C:pore complex"/>
    <property type="evidence" value="ECO:0007669"/>
    <property type="project" value="UniProtKB-KW"/>
</dbReference>
<dbReference type="InterPro" id="IPR002299">
    <property type="entry name" value="Porin_Neis"/>
</dbReference>
<evidence type="ECO:0000256" key="1">
    <source>
        <dbReference type="ARBA" id="ARBA00004571"/>
    </source>
</evidence>
<dbReference type="PRINTS" id="PR00184">
    <property type="entry name" value="NEISSPPORIN"/>
</dbReference>
<dbReference type="InterPro" id="IPR023614">
    <property type="entry name" value="Porin_dom_sf"/>
</dbReference>
<evidence type="ECO:0000256" key="7">
    <source>
        <dbReference type="ARBA" id="ARBA00023065"/>
    </source>
</evidence>
<feature type="signal peptide" evidence="11">
    <location>
        <begin position="1"/>
        <end position="20"/>
    </location>
</feature>
<dbReference type="GO" id="GO:0015288">
    <property type="term" value="F:porin activity"/>
    <property type="evidence" value="ECO:0007669"/>
    <property type="project" value="UniProtKB-KW"/>
</dbReference>
<evidence type="ECO:0000313" key="14">
    <source>
        <dbReference type="Proteomes" id="UP001161160"/>
    </source>
</evidence>
<dbReference type="Pfam" id="PF13609">
    <property type="entry name" value="Porin_4"/>
    <property type="match status" value="1"/>
</dbReference>
<evidence type="ECO:0000256" key="2">
    <source>
        <dbReference type="ARBA" id="ARBA00011233"/>
    </source>
</evidence>
<comment type="caution">
    <text evidence="13">The sequence shown here is derived from an EMBL/GenBank/DDBJ whole genome shotgun (WGS) entry which is preliminary data.</text>
</comment>
<dbReference type="GO" id="GO:0009279">
    <property type="term" value="C:cell outer membrane"/>
    <property type="evidence" value="ECO:0007669"/>
    <property type="project" value="UniProtKB-SubCell"/>
</dbReference>
<feature type="chain" id="PRO_5041278556" evidence="11">
    <location>
        <begin position="21"/>
        <end position="462"/>
    </location>
</feature>
<evidence type="ECO:0000256" key="9">
    <source>
        <dbReference type="ARBA" id="ARBA00023136"/>
    </source>
</evidence>
<dbReference type="InterPro" id="IPR050298">
    <property type="entry name" value="Gram-neg_bact_OMP"/>
</dbReference>
<dbReference type="PANTHER" id="PTHR34501">
    <property type="entry name" value="PROTEIN YDDL-RELATED"/>
    <property type="match status" value="1"/>
</dbReference>
<keyword evidence="9" id="KW-0472">Membrane</keyword>
<dbReference type="RefSeq" id="WP_280756805.1">
    <property type="nucleotide sequence ID" value="NZ_JARXVY010000009.1"/>
</dbReference>
<evidence type="ECO:0000256" key="11">
    <source>
        <dbReference type="SAM" id="SignalP"/>
    </source>
</evidence>
<evidence type="ECO:0000256" key="8">
    <source>
        <dbReference type="ARBA" id="ARBA00023114"/>
    </source>
</evidence>
<gene>
    <name evidence="13" type="ORF">M2127_001527</name>
</gene>
<evidence type="ECO:0000313" key="13">
    <source>
        <dbReference type="EMBL" id="MDH6504222.1"/>
    </source>
</evidence>
<sequence length="462" mass="47268">MKKSLLAIAAMTAFAGAAQAQSSVTVYGILDVAAIGQTNSGNLNSTASTVPAALAGSNATGGSTIKPGSTFGISSNGESMSRLGFKGSEDLGGGTKAIFTLEQGFSPSTGELGNTGILNQGKSANISGDSSIQGQLFNRGAFVGLSNDKFGTLTAGRQQNLMLDNIGNYDPVTAFAVSPLQYSGSYGGAGRTDQARVDGALKYVWKSNGFNANLLYAPGGFASQTTMGTTSGAQVGYEAGKFGIQAIASHTTDAMNLSAGQNTTTTLGSINPNTQSINVNFYTNTVVNTTAYMLTAKYEATDSLVFKGGYERELIGTPSNFQNYNLATTTGGVALSNTPGQTNYFVNVAWIGAQYQLTPTIKVSGAYYYAGTPQAGTAAATSCSGPTLTAFSSGSGGCTGTAQYEALTVDYSLSKRTNLYALLGNTTLTGGQKYSYATTAGGATTATLSGQQTYGIGMRHTF</sequence>
<dbReference type="AlphaFoldDB" id="A0AA43S685"/>
<evidence type="ECO:0000256" key="6">
    <source>
        <dbReference type="ARBA" id="ARBA00022729"/>
    </source>
</evidence>
<dbReference type="GO" id="GO:0006811">
    <property type="term" value="P:monoatomic ion transport"/>
    <property type="evidence" value="ECO:0007669"/>
    <property type="project" value="UniProtKB-KW"/>
</dbReference>
<evidence type="ECO:0000256" key="4">
    <source>
        <dbReference type="ARBA" id="ARBA00022452"/>
    </source>
</evidence>
<evidence type="ECO:0000256" key="5">
    <source>
        <dbReference type="ARBA" id="ARBA00022692"/>
    </source>
</evidence>
<dbReference type="EMBL" id="JARXYA010000006">
    <property type="protein sequence ID" value="MDH6504222.1"/>
    <property type="molecule type" value="Genomic_DNA"/>
</dbReference>
<dbReference type="SUPFAM" id="SSF56935">
    <property type="entry name" value="Porins"/>
    <property type="match status" value="1"/>
</dbReference>
<evidence type="ECO:0000256" key="3">
    <source>
        <dbReference type="ARBA" id="ARBA00022448"/>
    </source>
</evidence>
<keyword evidence="10" id="KW-0998">Cell outer membrane</keyword>
<reference evidence="13" key="1">
    <citation type="submission" date="2023-04" db="EMBL/GenBank/DDBJ databases">
        <title>Genome Encyclopedia of Bacteria and Archaea VI: Functional Genomics of Type Strains.</title>
        <authorList>
            <person name="Whitman W."/>
        </authorList>
    </citation>
    <scope>NUCLEOTIDE SEQUENCE</scope>
    <source>
        <strain evidence="13">Enz.4-51</strain>
    </source>
</reference>
<comment type="subunit">
    <text evidence="2">Homotrimer.</text>
</comment>
<name>A0AA43S685_9BURK</name>
<keyword evidence="3" id="KW-0813">Transport</keyword>